<dbReference type="EMBL" id="PDEV01000002">
    <property type="protein sequence ID" value="PEN16130.1"/>
    <property type="molecule type" value="Genomic_DNA"/>
</dbReference>
<accession>A0A5F0M7T8</accession>
<dbReference type="EMBL" id="LR134521">
    <property type="protein sequence ID" value="VEJ31144.1"/>
    <property type="molecule type" value="Genomic_DNA"/>
</dbReference>
<dbReference type="GO" id="GO:0003677">
    <property type="term" value="F:DNA binding"/>
    <property type="evidence" value="ECO:0007669"/>
    <property type="project" value="UniProtKB-KW"/>
</dbReference>
<dbReference type="Pfam" id="PF00216">
    <property type="entry name" value="Bac_DNA_binding"/>
    <property type="match status" value="1"/>
</dbReference>
<keyword evidence="2 4" id="KW-0238">DNA-binding</keyword>
<reference evidence="6" key="2">
    <citation type="submission" date="2017-10" db="EMBL/GenBank/DDBJ databases">
        <title>Kefir isolates.</title>
        <authorList>
            <person name="Kim Y."/>
            <person name="Blasche S."/>
        </authorList>
    </citation>
    <scope>NUCLEOTIDE SEQUENCE [LARGE SCALE GENOMIC DNA]</scope>
    <source>
        <strain evidence="6">OG2-2</strain>
    </source>
</reference>
<reference evidence="7 10" key="3">
    <citation type="submission" date="2018-12" db="EMBL/GenBank/DDBJ databases">
        <authorList>
            <consortium name="Pathogen Informatics"/>
        </authorList>
    </citation>
    <scope>NUCLEOTIDE SEQUENCE [LARGE SCALE GENOMIC DNA]</scope>
    <source>
        <strain evidence="7 10">NCTC10918</strain>
    </source>
</reference>
<dbReference type="CDD" id="cd14435">
    <property type="entry name" value="SPO1_TF1_like"/>
    <property type="match status" value="1"/>
</dbReference>
<dbReference type="PANTHER" id="PTHR33175:SF3">
    <property type="entry name" value="DNA-BINDING PROTEIN HU-BETA"/>
    <property type="match status" value="1"/>
</dbReference>
<keyword evidence="9" id="KW-1185">Reference proteome</keyword>
<dbReference type="GeneID" id="29742778"/>
<dbReference type="Proteomes" id="UP000216195">
    <property type="component" value="Unassembled WGS sequence"/>
</dbReference>
<dbReference type="STRING" id="762948.HMPREF0733_11279"/>
<dbReference type="PRINTS" id="PR01727">
    <property type="entry name" value="DNABINDINGHU"/>
</dbReference>
<accession>A0A269YMI8</accession>
<dbReference type="Proteomes" id="UP000769484">
    <property type="component" value="Unassembled WGS sequence"/>
</dbReference>
<evidence type="ECO:0000256" key="3">
    <source>
        <dbReference type="RuleBase" id="RU003939"/>
    </source>
</evidence>
<evidence type="ECO:0000313" key="4">
    <source>
        <dbReference type="EMBL" id="MBF1650179.1"/>
    </source>
</evidence>
<dbReference type="PANTHER" id="PTHR33175">
    <property type="entry name" value="DNA-BINDING PROTEIN HU"/>
    <property type="match status" value="1"/>
</dbReference>
<reference evidence="5 8" key="1">
    <citation type="submission" date="2017-04" db="EMBL/GenBank/DDBJ databases">
        <title>Kefir bacterial isolates.</title>
        <authorList>
            <person name="Kim Y."/>
            <person name="Blasche S."/>
            <person name="Patil K.R."/>
        </authorList>
    </citation>
    <scope>NUCLEOTIDE SEQUENCE [LARGE SCALE GENOMIC DNA]</scope>
    <source>
        <strain evidence="5 8">OG2-1</strain>
    </source>
</reference>
<evidence type="ECO:0000313" key="8">
    <source>
        <dbReference type="Proteomes" id="UP000216195"/>
    </source>
</evidence>
<evidence type="ECO:0000313" key="5">
    <source>
        <dbReference type="EMBL" id="PAK86772.1"/>
    </source>
</evidence>
<dbReference type="SMART" id="SM00411">
    <property type="entry name" value="BHL"/>
    <property type="match status" value="1"/>
</dbReference>
<dbReference type="SUPFAM" id="SSF47729">
    <property type="entry name" value="IHF-like DNA-binding proteins"/>
    <property type="match status" value="1"/>
</dbReference>
<reference evidence="4" key="4">
    <citation type="submission" date="2020-04" db="EMBL/GenBank/DDBJ databases">
        <title>Deep metagenomics examines the oral microbiome during advanced dental caries in children, revealing novel taxa and co-occurrences with host molecules.</title>
        <authorList>
            <person name="Baker J.L."/>
            <person name="Morton J.T."/>
            <person name="Dinis M."/>
            <person name="Alvarez R."/>
            <person name="Tran N.C."/>
            <person name="Knight R."/>
            <person name="Edlund A."/>
        </authorList>
    </citation>
    <scope>NUCLEOTIDE SEQUENCE</scope>
    <source>
        <strain evidence="4">JCVI_47_bin.4</strain>
    </source>
</reference>
<dbReference type="RefSeq" id="WP_004005969.1">
    <property type="nucleotide sequence ID" value="NZ_CABFMC010000004.1"/>
</dbReference>
<dbReference type="EMBL" id="NCWU01000001">
    <property type="protein sequence ID" value="PAK86772.1"/>
    <property type="molecule type" value="Genomic_DNA"/>
</dbReference>
<gene>
    <name evidence="7" type="primary">hup</name>
    <name evidence="5" type="ORF">B8W87_00045</name>
    <name evidence="6" type="ORF">CRM92_05370</name>
    <name evidence="4" type="ORF">HXO56_08855</name>
    <name evidence="7" type="ORF">NCTC10918_02447</name>
</gene>
<dbReference type="InterPro" id="IPR000119">
    <property type="entry name" value="Hist_DNA-bd"/>
</dbReference>
<protein>
    <submittedName>
        <fullName evidence="7">DNA-binding protein HB1</fullName>
    </submittedName>
    <submittedName>
        <fullName evidence="4">HU family DNA-binding protein</fullName>
    </submittedName>
    <submittedName>
        <fullName evidence="6">Integration host factor</fullName>
    </submittedName>
</protein>
<dbReference type="InterPro" id="IPR010992">
    <property type="entry name" value="IHF-like_DNA-bd_dom_sf"/>
</dbReference>
<proteinExistence type="inferred from homology"/>
<keyword evidence="1" id="KW-0226">DNA condensation</keyword>
<organism evidence="6 9">
    <name type="scientific">Rothia dentocariosa</name>
    <dbReference type="NCBI Taxonomy" id="2047"/>
    <lineage>
        <taxon>Bacteria</taxon>
        <taxon>Bacillati</taxon>
        <taxon>Actinomycetota</taxon>
        <taxon>Actinomycetes</taxon>
        <taxon>Micrococcales</taxon>
        <taxon>Micrococcaceae</taxon>
        <taxon>Rothia</taxon>
    </lineage>
</organism>
<evidence type="ECO:0000256" key="1">
    <source>
        <dbReference type="ARBA" id="ARBA00023067"/>
    </source>
</evidence>
<dbReference type="Proteomes" id="UP000270988">
    <property type="component" value="Chromosome"/>
</dbReference>
<dbReference type="EMBL" id="JABZXJ010000037">
    <property type="protein sequence ID" value="MBF1650179.1"/>
    <property type="molecule type" value="Genomic_DNA"/>
</dbReference>
<dbReference type="OMA" id="AFSAGKM"/>
<evidence type="ECO:0000313" key="6">
    <source>
        <dbReference type="EMBL" id="PEN16130.1"/>
    </source>
</evidence>
<dbReference type="Proteomes" id="UP000219947">
    <property type="component" value="Unassembled WGS sequence"/>
</dbReference>
<dbReference type="GO" id="GO:0030261">
    <property type="term" value="P:chromosome condensation"/>
    <property type="evidence" value="ECO:0007669"/>
    <property type="project" value="UniProtKB-KW"/>
</dbReference>
<evidence type="ECO:0000256" key="2">
    <source>
        <dbReference type="ARBA" id="ARBA00023125"/>
    </source>
</evidence>
<evidence type="ECO:0000313" key="7">
    <source>
        <dbReference type="EMBL" id="VEJ31144.1"/>
    </source>
</evidence>
<dbReference type="AlphaFoldDB" id="A0A269YMI8"/>
<evidence type="ECO:0000313" key="9">
    <source>
        <dbReference type="Proteomes" id="UP000219947"/>
    </source>
</evidence>
<dbReference type="Gene3D" id="4.10.520.10">
    <property type="entry name" value="IHF-like DNA-binding proteins"/>
    <property type="match status" value="1"/>
</dbReference>
<dbReference type="GO" id="GO:0005829">
    <property type="term" value="C:cytosol"/>
    <property type="evidence" value="ECO:0007669"/>
    <property type="project" value="TreeGrafter"/>
</dbReference>
<sequence>MAKNRTELVAEVAEKSGKSQATVNAVLDAVFQAFETSVSKGEKITIPGWLAIERTDRAARTGRNPQTGETIQIPAGHGVKLTAGSKLKAAVATKKKATKATSKKKK</sequence>
<evidence type="ECO:0000313" key="10">
    <source>
        <dbReference type="Proteomes" id="UP000270988"/>
    </source>
</evidence>
<dbReference type="GO" id="GO:0030527">
    <property type="term" value="F:structural constituent of chromatin"/>
    <property type="evidence" value="ECO:0007669"/>
    <property type="project" value="InterPro"/>
</dbReference>
<name>A0A269YMI8_9MICC</name>
<comment type="similarity">
    <text evidence="3">Belongs to the bacterial histone-like protein family.</text>
</comment>